<dbReference type="CDD" id="cd18809">
    <property type="entry name" value="SF1_C_RecD"/>
    <property type="match status" value="1"/>
</dbReference>
<protein>
    <submittedName>
        <fullName evidence="2">Exodeoxyribonuclease-5</fullName>
    </submittedName>
</protein>
<accession>A0A521EY99</accession>
<dbReference type="EMBL" id="FXTN01000009">
    <property type="protein sequence ID" value="SMO88806.1"/>
    <property type="molecule type" value="Genomic_DNA"/>
</dbReference>
<evidence type="ECO:0000313" key="3">
    <source>
        <dbReference type="Proteomes" id="UP000320300"/>
    </source>
</evidence>
<dbReference type="Pfam" id="PF13538">
    <property type="entry name" value="UvrD_C_2"/>
    <property type="match status" value="1"/>
</dbReference>
<organism evidence="2 3">
    <name type="scientific">Pedobacter westerhofensis</name>
    <dbReference type="NCBI Taxonomy" id="425512"/>
    <lineage>
        <taxon>Bacteria</taxon>
        <taxon>Pseudomonadati</taxon>
        <taxon>Bacteroidota</taxon>
        <taxon>Sphingobacteriia</taxon>
        <taxon>Sphingobacteriales</taxon>
        <taxon>Sphingobacteriaceae</taxon>
        <taxon>Pedobacter</taxon>
    </lineage>
</organism>
<dbReference type="AlphaFoldDB" id="A0A521EY99"/>
<dbReference type="CDD" id="cd17933">
    <property type="entry name" value="DEXSc_RecD-like"/>
    <property type="match status" value="1"/>
</dbReference>
<sequence length="489" mass="55496">MHICKMDKAGIIVQSYQFQPTAEQLVFCRQMAEFLSGELDRRCFILRGYAGTGKTTSVAALVKALPAFQFRAALLAPTGRAAKVMTTYSGRTALTIHKKIYRKKSAVSTDMAFQLAPNLAERTLFIIDEASMIADEWNTQSGSSFLKDVMEFIYNGKNCGVLFVGDTAQLPPVGSLDSPALNKAYIEQGFGLKVMETELKEVVRQGQKSGILANASMLRNLINAHIEKAREGSTEGINLPKFITKGYKDIFRMTGLKLVEGLEYAYRKFDIENSLVVCRSNKSANVYNQQIRVRLLYREEELTGGDQIMVVRNNYFWLPDNEATSFIANGDMARIVRVRNEEERYGFRFSEVQLEFLDYPEAGHVTCKVMLDTLQGETPNLSYEDSKKLFEGLNEDYIHIANKRERMLAIKQDPFYNALQIKFAYAVTCHKAQGGQWDAVFVDQGYLTDEMVDVEFLRWLYTAVTRSKKELFLVNFSSNLFTEPAEESY</sequence>
<keyword evidence="3" id="KW-1185">Reference proteome</keyword>
<name>A0A521EY99_9SPHI</name>
<dbReference type="Pfam" id="PF13604">
    <property type="entry name" value="AAA_30"/>
    <property type="match status" value="1"/>
</dbReference>
<evidence type="ECO:0000259" key="1">
    <source>
        <dbReference type="Pfam" id="PF13538"/>
    </source>
</evidence>
<dbReference type="Proteomes" id="UP000320300">
    <property type="component" value="Unassembled WGS sequence"/>
</dbReference>
<dbReference type="Gene3D" id="3.40.50.300">
    <property type="entry name" value="P-loop containing nucleotide triphosphate hydrolases"/>
    <property type="match status" value="2"/>
</dbReference>
<gene>
    <name evidence="2" type="ORF">SAMN06265348_109296</name>
</gene>
<dbReference type="PANTHER" id="PTHR43788">
    <property type="entry name" value="DNA2/NAM7 HELICASE FAMILY MEMBER"/>
    <property type="match status" value="1"/>
</dbReference>
<proteinExistence type="predicted"/>
<dbReference type="InterPro" id="IPR027785">
    <property type="entry name" value="UvrD-like_helicase_C"/>
</dbReference>
<dbReference type="InterPro" id="IPR027417">
    <property type="entry name" value="P-loop_NTPase"/>
</dbReference>
<dbReference type="SUPFAM" id="SSF52540">
    <property type="entry name" value="P-loop containing nucleoside triphosphate hydrolases"/>
    <property type="match status" value="2"/>
</dbReference>
<evidence type="ECO:0000313" key="2">
    <source>
        <dbReference type="EMBL" id="SMO88806.1"/>
    </source>
</evidence>
<dbReference type="InterPro" id="IPR050534">
    <property type="entry name" value="Coronavir_polyprotein_1ab"/>
</dbReference>
<reference evidence="2 3" key="1">
    <citation type="submission" date="2017-05" db="EMBL/GenBank/DDBJ databases">
        <authorList>
            <person name="Varghese N."/>
            <person name="Submissions S."/>
        </authorList>
    </citation>
    <scope>NUCLEOTIDE SEQUENCE [LARGE SCALE GENOMIC DNA]</scope>
    <source>
        <strain evidence="2 3">DSM 19036</strain>
    </source>
</reference>
<feature type="domain" description="UvrD-like helicase C-terminal" evidence="1">
    <location>
        <begin position="423"/>
        <end position="474"/>
    </location>
</feature>